<protein>
    <recommendedName>
        <fullName evidence="2">NERD domain-containing protein</fullName>
    </recommendedName>
</protein>
<keyword evidence="1" id="KW-0812">Transmembrane</keyword>
<feature type="domain" description="NERD" evidence="2">
    <location>
        <begin position="31"/>
        <end position="151"/>
    </location>
</feature>
<sequence>MSEMNWFLLLLGGMSLLVLIAIIIGEWGVEKSSKSNLQIAKKIKKKCRYAKILIDIELPDYKKMWGGRSKVKVDLIVIHGVNVYVLHFVNVEGYVYGHEATKIWWCVHKSKIKFMNPMEISYMESEIVKGIISEGTEIIPIVVFPDGTNLNYINVIANDIKIIYESQVVEYICSKKANVSKRNTQKLYTILQNAN</sequence>
<proteinExistence type="predicted"/>
<dbReference type="InterPro" id="IPR011528">
    <property type="entry name" value="NERD"/>
</dbReference>
<dbReference type="EMBL" id="KX976485">
    <property type="protein sequence ID" value="APB62544.1"/>
    <property type="molecule type" value="Genomic_DNA"/>
</dbReference>
<feature type="transmembrane region" description="Helical" evidence="1">
    <location>
        <begin position="6"/>
        <end position="29"/>
    </location>
</feature>
<dbReference type="RefSeq" id="WP_010724522.1">
    <property type="nucleotide sequence ID" value="NZ_KX976485.1"/>
</dbReference>
<geneLocation type="plasmid" evidence="3">
    <name>pEA19081</name>
</geneLocation>
<reference evidence="3" key="1">
    <citation type="journal article" date="2017" name="Front. Microbiol.">
        <title>Identification of Novel Conjugative Plasmids with Multiple Copies of fosB that Confer High-Level Fosfomycin Resistance to Vancomycin-Resistant Enterococci.</title>
        <authorList>
            <person name="Sun L."/>
            <person name="Zhang P."/>
            <person name="Qu T."/>
            <person name="Chen Y."/>
            <person name="Hua X."/>
            <person name="Shi K."/>
            <person name="Yu Y."/>
        </authorList>
    </citation>
    <scope>NUCLEOTIDE SEQUENCE</scope>
    <source>
        <strain evidence="3">19081</strain>
        <plasmid evidence="3">pEA19081</plasmid>
    </source>
</reference>
<dbReference type="PROSITE" id="PS50965">
    <property type="entry name" value="NERD"/>
    <property type="match status" value="1"/>
</dbReference>
<accession>A0A286KCA1</accession>
<evidence type="ECO:0000256" key="1">
    <source>
        <dbReference type="SAM" id="Phobius"/>
    </source>
</evidence>
<organism evidence="3">
    <name type="scientific">Enterococcus avium</name>
    <name type="common">Streptococcus avium</name>
    <dbReference type="NCBI Taxonomy" id="33945"/>
    <lineage>
        <taxon>Bacteria</taxon>
        <taxon>Bacillati</taxon>
        <taxon>Bacillota</taxon>
        <taxon>Bacilli</taxon>
        <taxon>Lactobacillales</taxon>
        <taxon>Enterococcaceae</taxon>
        <taxon>Enterococcus</taxon>
    </lineage>
</organism>
<name>A0A286KCA1_ENTAV</name>
<evidence type="ECO:0000259" key="2">
    <source>
        <dbReference type="PROSITE" id="PS50965"/>
    </source>
</evidence>
<dbReference type="Pfam" id="PF08378">
    <property type="entry name" value="NERD"/>
    <property type="match status" value="1"/>
</dbReference>
<gene>
    <name evidence="3" type="ORF">pEA19081_p48</name>
</gene>
<evidence type="ECO:0000313" key="3">
    <source>
        <dbReference type="EMBL" id="APB62544.1"/>
    </source>
</evidence>
<dbReference type="AlphaFoldDB" id="A0A286KCA1"/>
<keyword evidence="1" id="KW-0472">Membrane</keyword>
<keyword evidence="3" id="KW-0614">Plasmid</keyword>
<keyword evidence="1" id="KW-1133">Transmembrane helix</keyword>